<gene>
    <name evidence="2" type="ORF">SAMN04489717_4006</name>
</gene>
<dbReference type="SUPFAM" id="SSF103647">
    <property type="entry name" value="TSP type-3 repeat"/>
    <property type="match status" value="1"/>
</dbReference>
<dbReference type="EMBL" id="LT629732">
    <property type="protein sequence ID" value="SDS82494.1"/>
    <property type="molecule type" value="Genomic_DNA"/>
</dbReference>
<dbReference type="InterPro" id="IPR038332">
    <property type="entry name" value="PPE_sf"/>
</dbReference>
<dbReference type="Proteomes" id="UP000198983">
    <property type="component" value="Chromosome I"/>
</dbReference>
<keyword evidence="3" id="KW-1185">Reference proteome</keyword>
<name>A0A1H1VCK6_9ACTN</name>
<sequence length="594" mass="60963">MGDFPTDEFDKTEHAKVIGKLWGAWSHMPETDTDTDTVPSASTTYNTKTLWQNVGAQADTLADDLDKALKTLLDGGHGSWEGDAAEEFRKTVNQIVRFTREIAHTADSTYPKPGGEGEKSDSNFETAHAAKSFAQIFTDVDSQLTATQKDEALPAPPYWTTPYWVKWWADFGWDWTIKYEIRKGTGDGSIITPPGGKACYDSDEMSGGDDGGGGIYATAQVKVERSTDGMCHGFLPTTDTENNKLMTYFKFNENEEKTCRSSAKALLEKYGDANKAMPTPPSGLKLTFKSDDPGRFGGGAPKIPGGGGGAPKIPGGGGGAPKIPGGGGHPRIPDGGDPPKIPGDRDGDGIPDNKDRYPDDPTRGGGDPPKIPGDRDGDGIPDNKDRYPDDPTRGGGGGFDPNRDRDGDGIPDYKDRYPDDPTRGGGGRFDPTNLPDRDGDGIPDYKDRYPDDPTRGGGPGGGAGNVDTGTSTARAGGFGGGGGGFPSGGIPGGGGVPGSGGIPGGGGLAGGGVPAGAPAGSLNVGGTGAGANGSGGPGAAARSGMGGMMPMMGGGMAGDDGGQEQQRTTWLDEDEDVWGGNDDDAPPPVLGGGF</sequence>
<dbReference type="GO" id="GO:0005509">
    <property type="term" value="F:calcium ion binding"/>
    <property type="evidence" value="ECO:0007669"/>
    <property type="project" value="InterPro"/>
</dbReference>
<dbReference type="InterPro" id="IPR028974">
    <property type="entry name" value="TSP_type-3_rpt"/>
</dbReference>
<dbReference type="AlphaFoldDB" id="A0A1H1VCK6"/>
<dbReference type="STRING" id="117157.SAMN04489717_4006"/>
<reference evidence="2 3" key="1">
    <citation type="submission" date="2016-10" db="EMBL/GenBank/DDBJ databases">
        <authorList>
            <person name="de Groot N.N."/>
        </authorList>
    </citation>
    <scope>NUCLEOTIDE SEQUENCE [LARGE SCALE GENOMIC DNA]</scope>
    <source>
        <strain evidence="2 3">DSM 22024</strain>
    </source>
</reference>
<feature type="region of interest" description="Disordered" evidence="1">
    <location>
        <begin position="528"/>
        <end position="594"/>
    </location>
</feature>
<protein>
    <submittedName>
        <fullName evidence="2">Uncharacterized protein</fullName>
    </submittedName>
</protein>
<dbReference type="Gene3D" id="1.20.1260.20">
    <property type="entry name" value="PPE superfamily"/>
    <property type="match status" value="1"/>
</dbReference>
<dbReference type="OrthoDB" id="1522982at2"/>
<dbReference type="RefSeq" id="WP_092655142.1">
    <property type="nucleotide sequence ID" value="NZ_LT629732.1"/>
</dbReference>
<evidence type="ECO:0000256" key="1">
    <source>
        <dbReference type="SAM" id="MobiDB-lite"/>
    </source>
</evidence>
<feature type="compositionally biased region" description="Basic and acidic residues" evidence="1">
    <location>
        <begin position="435"/>
        <end position="454"/>
    </location>
</feature>
<evidence type="ECO:0000313" key="2">
    <source>
        <dbReference type="EMBL" id="SDS82494.1"/>
    </source>
</evidence>
<organism evidence="2 3">
    <name type="scientific">Actinopolymorpha singaporensis</name>
    <dbReference type="NCBI Taxonomy" id="117157"/>
    <lineage>
        <taxon>Bacteria</taxon>
        <taxon>Bacillati</taxon>
        <taxon>Actinomycetota</taxon>
        <taxon>Actinomycetes</taxon>
        <taxon>Propionibacteriales</taxon>
        <taxon>Actinopolymorphaceae</taxon>
        <taxon>Actinopolymorpha</taxon>
    </lineage>
</organism>
<feature type="compositionally biased region" description="Gly residues" evidence="1">
    <location>
        <begin position="528"/>
        <end position="560"/>
    </location>
</feature>
<feature type="region of interest" description="Disordered" evidence="1">
    <location>
        <begin position="273"/>
        <end position="509"/>
    </location>
</feature>
<feature type="compositionally biased region" description="Gly residues" evidence="1">
    <location>
        <begin position="295"/>
        <end position="329"/>
    </location>
</feature>
<accession>A0A1H1VCK6</accession>
<dbReference type="Gene3D" id="4.10.1080.10">
    <property type="entry name" value="TSP type-3 repeat"/>
    <property type="match status" value="1"/>
</dbReference>
<feature type="compositionally biased region" description="Basic and acidic residues" evidence="1">
    <location>
        <begin position="342"/>
        <end position="362"/>
    </location>
</feature>
<proteinExistence type="predicted"/>
<feature type="compositionally biased region" description="Basic and acidic residues" evidence="1">
    <location>
        <begin position="372"/>
        <end position="392"/>
    </location>
</feature>
<feature type="compositionally biased region" description="Gly residues" evidence="1">
    <location>
        <begin position="476"/>
        <end position="509"/>
    </location>
</feature>
<feature type="compositionally biased region" description="Gly residues" evidence="1">
    <location>
        <begin position="455"/>
        <end position="464"/>
    </location>
</feature>
<evidence type="ECO:0000313" key="3">
    <source>
        <dbReference type="Proteomes" id="UP000198983"/>
    </source>
</evidence>
<feature type="compositionally biased region" description="Basic and acidic residues" evidence="1">
    <location>
        <begin position="401"/>
        <end position="422"/>
    </location>
</feature>
<feature type="compositionally biased region" description="Acidic residues" evidence="1">
    <location>
        <begin position="571"/>
        <end position="585"/>
    </location>
</feature>